<organism evidence="2 4">
    <name type="scientific">Acutalibacter muris</name>
    <dbReference type="NCBI Taxonomy" id="1796620"/>
    <lineage>
        <taxon>Bacteria</taxon>
        <taxon>Bacillati</taxon>
        <taxon>Bacillota</taxon>
        <taxon>Clostridia</taxon>
        <taxon>Eubacteriales</taxon>
        <taxon>Acutalibacteraceae</taxon>
        <taxon>Acutalibacter</taxon>
    </lineage>
</organism>
<accession>A0A1Z2XT24</accession>
<dbReference type="EMBL" id="CP021422">
    <property type="protein sequence ID" value="ASB41580.1"/>
    <property type="molecule type" value="Genomic_DNA"/>
</dbReference>
<dbReference type="Pfam" id="PF20074">
    <property type="entry name" value="DUF6470"/>
    <property type="match status" value="1"/>
</dbReference>
<reference evidence="2 4" key="3">
    <citation type="submission" date="2020-11" db="EMBL/GenBank/DDBJ databases">
        <title>Closed and high quality bacterial genomes of the OMM12 community.</title>
        <authorList>
            <person name="Marbouty M."/>
            <person name="Lamy-Besnier Q."/>
            <person name="Debarbieux L."/>
            <person name="Koszul R."/>
        </authorList>
    </citation>
    <scope>NUCLEOTIDE SEQUENCE [LARGE SCALE GENOMIC DNA]</scope>
    <source>
        <strain evidence="2 4">KB18</strain>
    </source>
</reference>
<dbReference type="EMBL" id="CP065321">
    <property type="protein sequence ID" value="QQR30840.1"/>
    <property type="molecule type" value="Genomic_DNA"/>
</dbReference>
<evidence type="ECO:0000313" key="2">
    <source>
        <dbReference type="EMBL" id="QQR30840.1"/>
    </source>
</evidence>
<reference evidence="1" key="1">
    <citation type="journal article" date="2017" name="Genome Announc.">
        <title>High-Quality Whole-Genome Sequences of the Oligo-Mouse-Microbiota Bacterial Community.</title>
        <authorList>
            <person name="Garzetti D."/>
            <person name="Brugiroux S."/>
            <person name="Bunk B."/>
            <person name="Pukall R."/>
            <person name="McCoy K.D."/>
            <person name="Macpherson A.J."/>
            <person name="Stecher B."/>
        </authorList>
    </citation>
    <scope>NUCLEOTIDE SEQUENCE</scope>
    <source>
        <strain evidence="1">KB18</strain>
    </source>
</reference>
<name>A0A1Z2XT24_9FIRM</name>
<evidence type="ECO:0000313" key="4">
    <source>
        <dbReference type="Proteomes" id="UP000596035"/>
    </source>
</evidence>
<evidence type="ECO:0000313" key="1">
    <source>
        <dbReference type="EMBL" id="ASB41580.1"/>
    </source>
</evidence>
<gene>
    <name evidence="1" type="ORF">ADH66_13500</name>
    <name evidence="2" type="ORF">I5Q82_03840</name>
</gene>
<dbReference type="Proteomes" id="UP000596035">
    <property type="component" value="Chromosome"/>
</dbReference>
<sequence length="205" mass="22574">MGPLIEITTVPIEIEMKTTNAHLVYSRGTAEVEISRDKGGLNIKSRPIKLNVDSFQAQSSIRPTTAQSVKQAAQAGKQAAYQATATYAKRGQLVMDAKLGQELITHFAQETQDAHLGRSLDEFGLGFLPEGGIDLDWEPGQMQIRYEMDKLNFDWKTGGQGFEFVPGDIEFSVTQRPEVIIKYVGGALYVPPSADPNYEPVDVRA</sequence>
<dbReference type="InterPro" id="IPR045527">
    <property type="entry name" value="DUF6470"/>
</dbReference>
<keyword evidence="3" id="KW-1185">Reference proteome</keyword>
<evidence type="ECO:0000313" key="3">
    <source>
        <dbReference type="Proteomes" id="UP000196710"/>
    </source>
</evidence>
<dbReference type="AlphaFoldDB" id="A0A1Z2XT24"/>
<protein>
    <submittedName>
        <fullName evidence="2">Uncharacterized protein</fullName>
    </submittedName>
</protein>
<dbReference type="KEGG" id="amur:ADH66_13500"/>
<dbReference type="Proteomes" id="UP000196710">
    <property type="component" value="Chromosome"/>
</dbReference>
<reference evidence="3" key="2">
    <citation type="submission" date="2017-05" db="EMBL/GenBank/DDBJ databases">
        <title>Improved OligoMM genomes.</title>
        <authorList>
            <person name="Garzetti D."/>
        </authorList>
    </citation>
    <scope>NUCLEOTIDE SEQUENCE [LARGE SCALE GENOMIC DNA]</scope>
    <source>
        <strain evidence="3">KB18</strain>
    </source>
</reference>
<dbReference type="RefSeq" id="WP_066539650.1">
    <property type="nucleotide sequence ID" value="NZ_CAJTCQ010000005.1"/>
</dbReference>
<proteinExistence type="predicted"/>